<proteinExistence type="predicted"/>
<accession>A0ACB5S575</accession>
<evidence type="ECO:0000313" key="1">
    <source>
        <dbReference type="EMBL" id="GME27836.1"/>
    </source>
</evidence>
<protein>
    <submittedName>
        <fullName evidence="1">C6 transcription factor</fullName>
    </submittedName>
</protein>
<organism evidence="1 2">
    <name type="scientific">Neofusicoccum parvum</name>
    <dbReference type="NCBI Taxonomy" id="310453"/>
    <lineage>
        <taxon>Eukaryota</taxon>
        <taxon>Fungi</taxon>
        <taxon>Dikarya</taxon>
        <taxon>Ascomycota</taxon>
        <taxon>Pezizomycotina</taxon>
        <taxon>Dothideomycetes</taxon>
        <taxon>Dothideomycetes incertae sedis</taxon>
        <taxon>Botryosphaeriales</taxon>
        <taxon>Botryosphaeriaceae</taxon>
        <taxon>Neofusicoccum</taxon>
    </lineage>
</organism>
<comment type="caution">
    <text evidence="1">The sequence shown here is derived from an EMBL/GenBank/DDBJ whole genome shotgun (WGS) entry which is preliminary data.</text>
</comment>
<name>A0ACB5S575_9PEZI</name>
<keyword evidence="2" id="KW-1185">Reference proteome</keyword>
<evidence type="ECO:0000313" key="2">
    <source>
        <dbReference type="Proteomes" id="UP001165186"/>
    </source>
</evidence>
<reference evidence="1" key="1">
    <citation type="submission" date="2024-09" db="EMBL/GenBank/DDBJ databases">
        <title>Draft Genome Sequences of Neofusicoccum parvum.</title>
        <authorList>
            <person name="Ashida A."/>
            <person name="Camagna M."/>
            <person name="Tanaka A."/>
            <person name="Takemoto D."/>
        </authorList>
    </citation>
    <scope>NUCLEOTIDE SEQUENCE</scope>
    <source>
        <strain evidence="1">PPO83</strain>
    </source>
</reference>
<dbReference type="Proteomes" id="UP001165186">
    <property type="component" value="Unassembled WGS sequence"/>
</dbReference>
<sequence length="204" mass="22290">MTRCMFNAAIILMYQRLTIPPKGLEHVFEPWYHAIQRCIDSANDITAAIRSVDDFDLETTNPQLTLCIFVAARFLIVHAKHFNLEIPRNLDLLVYALKTSGQRWPISHRQEKVIRTALAEYKIPLSISSLPAQFFDLQYSALDIDEALRGIGGGGAAVTNFSISTVASIPVSAAAAGGGVAEIDGGDDGIDVEGLQPHEVLLDK</sequence>
<dbReference type="EMBL" id="BSXG01000041">
    <property type="protein sequence ID" value="GME27836.1"/>
    <property type="molecule type" value="Genomic_DNA"/>
</dbReference>
<gene>
    <name evidence="1" type="primary">g11079</name>
    <name evidence="1" type="ORF">NpPPO83_00011079</name>
</gene>